<comment type="caution">
    <text evidence="1">The sequence shown here is derived from an EMBL/GenBank/DDBJ whole genome shotgun (WGS) entry which is preliminary data.</text>
</comment>
<keyword evidence="2" id="KW-1185">Reference proteome</keyword>
<dbReference type="EMBL" id="QGTL01000004">
    <property type="protein sequence ID" value="PWV76212.1"/>
    <property type="molecule type" value="Genomic_DNA"/>
</dbReference>
<evidence type="ECO:0000313" key="2">
    <source>
        <dbReference type="Proteomes" id="UP000246410"/>
    </source>
</evidence>
<organism evidence="1 2">
    <name type="scientific">Nocardia neocaledoniensis</name>
    <dbReference type="NCBI Taxonomy" id="236511"/>
    <lineage>
        <taxon>Bacteria</taxon>
        <taxon>Bacillati</taxon>
        <taxon>Actinomycetota</taxon>
        <taxon>Actinomycetes</taxon>
        <taxon>Mycobacteriales</taxon>
        <taxon>Nocardiaceae</taxon>
        <taxon>Nocardia</taxon>
    </lineage>
</organism>
<dbReference type="Proteomes" id="UP000246410">
    <property type="component" value="Unassembled WGS sequence"/>
</dbReference>
<dbReference type="AlphaFoldDB" id="A0A317NMQ3"/>
<name>A0A317NMQ3_9NOCA</name>
<protein>
    <submittedName>
        <fullName evidence="1">Uncharacterized protein</fullName>
    </submittedName>
</protein>
<accession>A0A317NMQ3</accession>
<proteinExistence type="predicted"/>
<evidence type="ECO:0000313" key="1">
    <source>
        <dbReference type="EMBL" id="PWV76212.1"/>
    </source>
</evidence>
<gene>
    <name evidence="1" type="ORF">DFR69_104315</name>
</gene>
<reference evidence="1 2" key="1">
    <citation type="submission" date="2018-05" db="EMBL/GenBank/DDBJ databases">
        <title>Genomic Encyclopedia of Type Strains, Phase IV (KMG-IV): sequencing the most valuable type-strain genomes for metagenomic binning, comparative biology and taxonomic classification.</title>
        <authorList>
            <person name="Goeker M."/>
        </authorList>
    </citation>
    <scope>NUCLEOTIDE SEQUENCE [LARGE SCALE GENOMIC DNA]</scope>
    <source>
        <strain evidence="1 2">DSM 44717</strain>
    </source>
</reference>
<sequence>MFDESRNGGHDATPPSFAQIVAGWALPENAYLADTIRRDVLALIASGYDDPEAIAAVALGPLVMALGRLEVDLADARTRIAELEQAAQPRNNRH</sequence>
<dbReference type="RefSeq" id="WP_110037860.1">
    <property type="nucleotide sequence ID" value="NZ_JARWQV010000196.1"/>
</dbReference>